<dbReference type="Gene3D" id="3.40.50.300">
    <property type="entry name" value="P-loop containing nucleotide triphosphate hydrolases"/>
    <property type="match status" value="1"/>
</dbReference>
<feature type="domain" description="Helicase ATP-binding" evidence="6">
    <location>
        <begin position="838"/>
        <end position="995"/>
    </location>
</feature>
<dbReference type="GO" id="GO:0004386">
    <property type="term" value="F:helicase activity"/>
    <property type="evidence" value="ECO:0007669"/>
    <property type="project" value="UniProtKB-KW"/>
</dbReference>
<dbReference type="PROSITE" id="PS51194">
    <property type="entry name" value="HELICASE_CTER"/>
    <property type="match status" value="1"/>
</dbReference>
<dbReference type="InterPro" id="IPR038718">
    <property type="entry name" value="SNF2-like_sf"/>
</dbReference>
<dbReference type="PANTHER" id="PTHR45629:SF7">
    <property type="entry name" value="DNA EXCISION REPAIR PROTEIN ERCC-6-RELATED"/>
    <property type="match status" value="1"/>
</dbReference>
<feature type="domain" description="Helicase C-terminal" evidence="7">
    <location>
        <begin position="1127"/>
        <end position="1283"/>
    </location>
</feature>
<dbReference type="InterPro" id="IPR001650">
    <property type="entry name" value="Helicase_C-like"/>
</dbReference>
<evidence type="ECO:0000313" key="9">
    <source>
        <dbReference type="Proteomes" id="UP000243745"/>
    </source>
</evidence>
<dbReference type="SMART" id="SM00490">
    <property type="entry name" value="HELICc"/>
    <property type="match status" value="1"/>
</dbReference>
<dbReference type="CDD" id="cd18793">
    <property type="entry name" value="SF2_C_SNF"/>
    <property type="match status" value="1"/>
</dbReference>
<dbReference type="GO" id="GO:0005524">
    <property type="term" value="F:ATP binding"/>
    <property type="evidence" value="ECO:0007669"/>
    <property type="project" value="InterPro"/>
</dbReference>
<dbReference type="Proteomes" id="UP000243745">
    <property type="component" value="Unassembled WGS sequence"/>
</dbReference>
<evidence type="ECO:0000259" key="5">
    <source>
        <dbReference type="PROSITE" id="PS50966"/>
    </source>
</evidence>
<keyword evidence="2" id="KW-0547">Nucleotide-binding</keyword>
<evidence type="ECO:0000256" key="1">
    <source>
        <dbReference type="ARBA" id="ARBA00022801"/>
    </source>
</evidence>
<dbReference type="OrthoDB" id="9772064at2"/>
<dbReference type="InterPro" id="IPR007527">
    <property type="entry name" value="Znf_SWIM"/>
</dbReference>
<keyword evidence="9" id="KW-1185">Reference proteome</keyword>
<name>A0A662ZIQ7_9GAMM</name>
<keyword evidence="2" id="KW-0067">ATP-binding</keyword>
<dbReference type="Pfam" id="PF00176">
    <property type="entry name" value="SNF2-rel_dom"/>
    <property type="match status" value="1"/>
</dbReference>
<evidence type="ECO:0000256" key="4">
    <source>
        <dbReference type="SAM" id="MobiDB-lite"/>
    </source>
</evidence>
<evidence type="ECO:0000256" key="2">
    <source>
        <dbReference type="ARBA" id="ARBA00022806"/>
    </source>
</evidence>
<dbReference type="InterPro" id="IPR049730">
    <property type="entry name" value="SNF2/RAD54-like_C"/>
</dbReference>
<dbReference type="SMART" id="SM00487">
    <property type="entry name" value="DEXDc"/>
    <property type="match status" value="1"/>
</dbReference>
<proteinExistence type="predicted"/>
<evidence type="ECO:0000313" key="8">
    <source>
        <dbReference type="EMBL" id="SFP53568.1"/>
    </source>
</evidence>
<feature type="domain" description="SWIM-type" evidence="5">
    <location>
        <begin position="108"/>
        <end position="144"/>
    </location>
</feature>
<evidence type="ECO:0000259" key="6">
    <source>
        <dbReference type="PROSITE" id="PS51192"/>
    </source>
</evidence>
<dbReference type="PROSITE" id="PS50966">
    <property type="entry name" value="ZF_SWIM"/>
    <property type="match status" value="1"/>
</dbReference>
<keyword evidence="3" id="KW-0479">Metal-binding</keyword>
<gene>
    <name evidence="8" type="ORF">SAMN02910344_01649</name>
</gene>
<dbReference type="Pfam" id="PF04434">
    <property type="entry name" value="SWIM"/>
    <property type="match status" value="1"/>
</dbReference>
<dbReference type="InterPro" id="IPR050496">
    <property type="entry name" value="SNF2_RAD54_helicase_repair"/>
</dbReference>
<dbReference type="GO" id="GO:0015616">
    <property type="term" value="F:DNA translocase activity"/>
    <property type="evidence" value="ECO:0007669"/>
    <property type="project" value="TreeGrafter"/>
</dbReference>
<dbReference type="GO" id="GO:0008270">
    <property type="term" value="F:zinc ion binding"/>
    <property type="evidence" value="ECO:0007669"/>
    <property type="project" value="UniProtKB-KW"/>
</dbReference>
<dbReference type="InterPro" id="IPR000330">
    <property type="entry name" value="SNF2_N"/>
</dbReference>
<dbReference type="SUPFAM" id="SSF52540">
    <property type="entry name" value="P-loop containing nucleoside triphosphate hydrolases"/>
    <property type="match status" value="2"/>
</dbReference>
<dbReference type="Pfam" id="PF00271">
    <property type="entry name" value="Helicase_C"/>
    <property type="match status" value="1"/>
</dbReference>
<accession>A0A662ZIQ7</accession>
<dbReference type="RefSeq" id="WP_093142724.1">
    <property type="nucleotide sequence ID" value="NZ_FOXF01000034.1"/>
</dbReference>
<dbReference type="Pfam" id="PF12419">
    <property type="entry name" value="DUF3670"/>
    <property type="match status" value="1"/>
</dbReference>
<sequence>MATSYGTTWWGKEWLASLTKIDNANRIPRGKTYANTGKVLDLTITENVISAKVKGHYASSYRITITVPQVSANDMEKLMDLIMTKPNIMASLSNRILDPDLLDIASSLDISIFPRQWRDLEMNCNCPDFAVPCKHIAAVIYMMSMEIDRDPFVLFRMRGIDLLKELKNRKINLDRAMEVSVPKWNEISGFSGHDDKRHECESESGLPTDEETDDENCSTGFLEDTSGNSEEENRLLSMLDRLSFEPVPNLFEDLMKLLPESPAGYVFGNFRSKYGKLLQKAAKKAKAVLKNTDIGEDAFRHLRPGVNVFPEITEKNENVVTAGSLISSYTVNKTVLKRWSKKRQSYADEYVNPVQKKGMDAVNAVMAYTGCGILVNHDITDRVSGLPGIPGSEVISSCYSTEEEICLRLYYIALKLVVSGAIIPQIIRFEPEYGLMIKQLRLIKDESSDAVSCRWIPALLSPDVRALCTRTGNILKGFSRKIVAVEGDAEPSALFIGTTAIGYFVSNIIQDTYFDEYDKTYSDDIVFDLLFDTPGAAIAYNGLLPEYTSLEKWLVSFHLLDGDMVPLISITESSAGENTAEHGSAKAEGTSAEMADDAVNVYFSLSLSSKSLGNEAVPLARVLANPADPCYFDVLKLSGKLTFCCPALNTLLNTGKDRIKLSIKELEELLISSLPLLKIIGCRIVMPKSMQKLLKPAVKMKISSSGMPGGSLSFINLKKILSYDWEYTAGDLELSPDDFAGLVDNAEKLVRFKGRYLYFTADDVKNLLKQKKQTEKAVSGNALVLAAITGSFSGIDVLLDDTATATLNGLFRRRNIEVPATVKAELRPYQVSGFSWLYNNAMLGIGSIIADDMGLGKTLQVITVLESMRLAGEFNKARALVVVPKTLLINWQKEITKFAPELKYSVVYGPGAEIPEKGHVVITTYGKLRSATELFASMKIRILIIDEAQNIKNASTTTRKAVCSLKSDGFIAMSGTPVENRLLEYWSIMDFANPGLLGSMSSFNKAYAVPIEREKNLKSLEQFKRLTSPFIMRRMKTDKSIISDLPEKIVTEQYCSLTVEQKVLYESVVNNAVSILEKGDSEGSDFQKQRRGIILSMITALKQICNAPHCYDTTAPSEWETSGKAGTLLELVSSLRDAGRKTIIFTQYTSTGELIASWFKDKMNIDADFLHGSISLKERERMVSVFQTDRHRPVLILSLKAAGTGLNITAASAVIHYDLWWNPAVENQATDRAFRIGQKNNVNVYRFICEGTFEEKIDEMIRAKRELADLTVESGEKWITEMSIGEIKDLFKLSKSIDAGDD</sequence>
<dbReference type="Gene3D" id="3.40.50.10810">
    <property type="entry name" value="Tandem AAA-ATPase domain"/>
    <property type="match status" value="1"/>
</dbReference>
<keyword evidence="3" id="KW-0862">Zinc</keyword>
<dbReference type="PROSITE" id="PS51192">
    <property type="entry name" value="HELICASE_ATP_BIND_1"/>
    <property type="match status" value="1"/>
</dbReference>
<dbReference type="EMBL" id="FOXF01000034">
    <property type="protein sequence ID" value="SFP53568.1"/>
    <property type="molecule type" value="Genomic_DNA"/>
</dbReference>
<evidence type="ECO:0000256" key="3">
    <source>
        <dbReference type="PROSITE-ProRule" id="PRU00325"/>
    </source>
</evidence>
<keyword evidence="2" id="KW-0347">Helicase</keyword>
<keyword evidence="1" id="KW-0378">Hydrolase</keyword>
<protein>
    <submittedName>
        <fullName evidence="8">SWIM zinc finger</fullName>
    </submittedName>
</protein>
<dbReference type="InterPro" id="IPR027417">
    <property type="entry name" value="P-loop_NTPase"/>
</dbReference>
<dbReference type="PANTHER" id="PTHR45629">
    <property type="entry name" value="SNF2/RAD54 FAMILY MEMBER"/>
    <property type="match status" value="1"/>
</dbReference>
<reference evidence="8 9" key="1">
    <citation type="submission" date="2016-10" db="EMBL/GenBank/DDBJ databases">
        <authorList>
            <person name="Varghese N."/>
            <person name="Submissions S."/>
        </authorList>
    </citation>
    <scope>NUCLEOTIDE SEQUENCE [LARGE SCALE GENOMIC DNA]</scope>
    <source>
        <strain evidence="8 9">DSM 1361</strain>
    </source>
</reference>
<dbReference type="InterPro" id="IPR014001">
    <property type="entry name" value="Helicase_ATP-bd"/>
</dbReference>
<dbReference type="InterPro" id="IPR022138">
    <property type="entry name" value="DUF3670"/>
</dbReference>
<feature type="region of interest" description="Disordered" evidence="4">
    <location>
        <begin position="194"/>
        <end position="230"/>
    </location>
</feature>
<evidence type="ECO:0000259" key="7">
    <source>
        <dbReference type="PROSITE" id="PS51194"/>
    </source>
</evidence>
<dbReference type="GO" id="GO:0016787">
    <property type="term" value="F:hydrolase activity"/>
    <property type="evidence" value="ECO:0007669"/>
    <property type="project" value="UniProtKB-KW"/>
</dbReference>
<keyword evidence="3" id="KW-0863">Zinc-finger</keyword>
<organism evidence="8 9">
    <name type="scientific">Ruminobacter amylophilus</name>
    <dbReference type="NCBI Taxonomy" id="867"/>
    <lineage>
        <taxon>Bacteria</taxon>
        <taxon>Pseudomonadati</taxon>
        <taxon>Pseudomonadota</taxon>
        <taxon>Gammaproteobacteria</taxon>
        <taxon>Aeromonadales</taxon>
        <taxon>Succinivibrionaceae</taxon>
        <taxon>Ruminobacter</taxon>
    </lineage>
</organism>